<evidence type="ECO:0000313" key="5">
    <source>
        <dbReference type="Proteomes" id="UP000594681"/>
    </source>
</evidence>
<keyword evidence="2 4" id="KW-0808">Transferase</keyword>
<dbReference type="Proteomes" id="UP000594681">
    <property type="component" value="Chromosome"/>
</dbReference>
<dbReference type="InterPro" id="IPR002935">
    <property type="entry name" value="SAM_O-MeTrfase"/>
</dbReference>
<accession>A0A7T0PCP3</accession>
<dbReference type="GO" id="GO:0032259">
    <property type="term" value="P:methylation"/>
    <property type="evidence" value="ECO:0007669"/>
    <property type="project" value="UniProtKB-KW"/>
</dbReference>
<organism evidence="4 5">
    <name type="scientific">Corynebacterium lizhenjunii</name>
    <dbReference type="NCBI Taxonomy" id="2709394"/>
    <lineage>
        <taxon>Bacteria</taxon>
        <taxon>Bacillati</taxon>
        <taxon>Actinomycetota</taxon>
        <taxon>Actinomycetes</taxon>
        <taxon>Mycobacteriales</taxon>
        <taxon>Corynebacteriaceae</taxon>
        <taxon>Corynebacterium</taxon>
    </lineage>
</organism>
<evidence type="ECO:0000313" key="4">
    <source>
        <dbReference type="EMBL" id="QPK79932.1"/>
    </source>
</evidence>
<dbReference type="Pfam" id="PF01596">
    <property type="entry name" value="Methyltransf_3"/>
    <property type="match status" value="1"/>
</dbReference>
<name>A0A7T0PCP3_9CORY</name>
<gene>
    <name evidence="4" type="ORF">G7Y31_04365</name>
</gene>
<keyword evidence="5" id="KW-1185">Reference proteome</keyword>
<sequence length="216" mass="22598">MTSTAFDALRAYIEQTSPADDALAGATAHATEFALPFPDAATGQLLTTLTAAATRHGIDKPQAIAITPAASVVGLYLLNGLPDSGILSCIDPEAEHQANAKATFRAAGYAASRVRFLPSRPLDVIERLATSAYQLIYADVPTMDLLALLKTAWPLLSPGGTLVVANSLLDGTIADPTRTDRATLAAREADDYARDLDGAVLTRLPLGAGLTLLTKR</sequence>
<dbReference type="RefSeq" id="WP_165007539.1">
    <property type="nucleotide sequence ID" value="NZ_CP064954.1"/>
</dbReference>
<dbReference type="Gene3D" id="3.40.50.150">
    <property type="entry name" value="Vaccinia Virus protein VP39"/>
    <property type="match status" value="1"/>
</dbReference>
<dbReference type="AlphaFoldDB" id="A0A7T0PCP3"/>
<dbReference type="SUPFAM" id="SSF53335">
    <property type="entry name" value="S-adenosyl-L-methionine-dependent methyltransferases"/>
    <property type="match status" value="1"/>
</dbReference>
<reference evidence="4 5" key="1">
    <citation type="submission" date="2020-11" db="EMBL/GenBank/DDBJ databases">
        <title>Corynebacterium sp. ZJ-599.</title>
        <authorList>
            <person name="Zhou J."/>
        </authorList>
    </citation>
    <scope>NUCLEOTIDE SEQUENCE [LARGE SCALE GENOMIC DNA]</scope>
    <source>
        <strain evidence="4 5">ZJ-599</strain>
    </source>
</reference>
<evidence type="ECO:0000256" key="3">
    <source>
        <dbReference type="ARBA" id="ARBA00022691"/>
    </source>
</evidence>
<evidence type="ECO:0000256" key="1">
    <source>
        <dbReference type="ARBA" id="ARBA00022603"/>
    </source>
</evidence>
<keyword evidence="3" id="KW-0949">S-adenosyl-L-methionine</keyword>
<evidence type="ECO:0000256" key="2">
    <source>
        <dbReference type="ARBA" id="ARBA00022679"/>
    </source>
</evidence>
<protein>
    <submittedName>
        <fullName evidence="4">Class I SAM-dependent methyltransferase</fullName>
    </submittedName>
</protein>
<keyword evidence="1 4" id="KW-0489">Methyltransferase</keyword>
<dbReference type="EMBL" id="CP064954">
    <property type="protein sequence ID" value="QPK79932.1"/>
    <property type="molecule type" value="Genomic_DNA"/>
</dbReference>
<dbReference type="KEGG" id="cliz:G7Y31_04365"/>
<dbReference type="PROSITE" id="PS51682">
    <property type="entry name" value="SAM_OMT_I"/>
    <property type="match status" value="1"/>
</dbReference>
<dbReference type="InterPro" id="IPR029063">
    <property type="entry name" value="SAM-dependent_MTases_sf"/>
</dbReference>
<dbReference type="GO" id="GO:0008171">
    <property type="term" value="F:O-methyltransferase activity"/>
    <property type="evidence" value="ECO:0007669"/>
    <property type="project" value="InterPro"/>
</dbReference>
<proteinExistence type="predicted"/>